<evidence type="ECO:0000313" key="2">
    <source>
        <dbReference type="EMBL" id="AHF17650.1"/>
    </source>
</evidence>
<gene>
    <name evidence="2" type="ORF">NIASO_11725</name>
</gene>
<dbReference type="AlphaFoldDB" id="W0F3M8"/>
<sequence>MQQYVLEQDGIECAATMFFIYSFYTFYFLT</sequence>
<keyword evidence="1" id="KW-0812">Transmembrane</keyword>
<name>W0F3M8_9BACT</name>
<dbReference type="Proteomes" id="UP000003586">
    <property type="component" value="Chromosome"/>
</dbReference>
<dbReference type="KEGG" id="nso:NIASO_11725"/>
<dbReference type="HOGENOM" id="CLU_3404534_0_0_10"/>
<organism evidence="2 3">
    <name type="scientific">Niabella soli DSM 19437</name>
    <dbReference type="NCBI Taxonomy" id="929713"/>
    <lineage>
        <taxon>Bacteria</taxon>
        <taxon>Pseudomonadati</taxon>
        <taxon>Bacteroidota</taxon>
        <taxon>Chitinophagia</taxon>
        <taxon>Chitinophagales</taxon>
        <taxon>Chitinophagaceae</taxon>
        <taxon>Niabella</taxon>
    </lineage>
</organism>
<accession>W0F3M8</accession>
<dbReference type="EMBL" id="CP007035">
    <property type="protein sequence ID" value="AHF17650.1"/>
    <property type="molecule type" value="Genomic_DNA"/>
</dbReference>
<reference evidence="2 3" key="1">
    <citation type="submission" date="2013-12" db="EMBL/GenBank/DDBJ databases">
        <authorList>
            <consortium name="DOE Joint Genome Institute"/>
            <person name="Eisen J."/>
            <person name="Huntemann M."/>
            <person name="Han J."/>
            <person name="Chen A."/>
            <person name="Kyrpides N."/>
            <person name="Mavromatis K."/>
            <person name="Markowitz V."/>
            <person name="Palaniappan K."/>
            <person name="Ivanova N."/>
            <person name="Schaumberg A."/>
            <person name="Pati A."/>
            <person name="Liolios K."/>
            <person name="Nordberg H.P."/>
            <person name="Cantor M.N."/>
            <person name="Hua S.X."/>
            <person name="Woyke T."/>
        </authorList>
    </citation>
    <scope>NUCLEOTIDE SEQUENCE [LARGE SCALE GENOMIC DNA]</scope>
    <source>
        <strain evidence="3">DSM 19437</strain>
    </source>
</reference>
<keyword evidence="1" id="KW-1133">Transmembrane helix</keyword>
<protein>
    <submittedName>
        <fullName evidence="2">Uncharacterized protein</fullName>
    </submittedName>
</protein>
<evidence type="ECO:0000256" key="1">
    <source>
        <dbReference type="SAM" id="Phobius"/>
    </source>
</evidence>
<proteinExistence type="predicted"/>
<feature type="transmembrane region" description="Helical" evidence="1">
    <location>
        <begin position="12"/>
        <end position="29"/>
    </location>
</feature>
<keyword evidence="1" id="KW-0472">Membrane</keyword>
<keyword evidence="3" id="KW-1185">Reference proteome</keyword>
<evidence type="ECO:0000313" key="3">
    <source>
        <dbReference type="Proteomes" id="UP000003586"/>
    </source>
</evidence>